<proteinExistence type="predicted"/>
<protein>
    <submittedName>
        <fullName evidence="1">Uncharacterized protein</fullName>
    </submittedName>
</protein>
<sequence>MIHDVTVGGPNGETVYNPTSIVAQPGDQVMFHFNPKNHTVTQSTFAQPCTKAENGFDSSFNPVAVGTTVGNPTFSITVNTTAPIWVYCRQGENTAASHCGKGMVFSINPGADGSSNSFANFQAEALAVGAALAGSSVAVSSTALSSASTTYTAAYGTATIPPPPVPVTVTQTITVEASTWTTTYASYPDSPAPTPASLEGAVHKVIVGGSSLVFDPPTVSALPRDTIMFEFQVKNHTATQAAFDAPCVPLEGGFDAGFNPVAANATAFPTFNVTVNDTAPIWVFCRQTGHCGQGMVFAVNSVESSARNFEAFKALAIQLNGTSNATSTSTSSSSSSTSTSSVNSGASSLHVHGTIALAVAGLVLQVMLL</sequence>
<comment type="caution">
    <text evidence="1">The sequence shown here is derived from an EMBL/GenBank/DDBJ whole genome shotgun (WGS) entry which is preliminary data.</text>
</comment>
<gene>
    <name evidence="1" type="ORF">BV25DRAFT_1793298</name>
</gene>
<name>A0ACB8TIZ0_9AGAM</name>
<keyword evidence="2" id="KW-1185">Reference proteome</keyword>
<dbReference type="EMBL" id="MU277188">
    <property type="protein sequence ID" value="KAI0068418.1"/>
    <property type="molecule type" value="Genomic_DNA"/>
</dbReference>
<dbReference type="Proteomes" id="UP000814140">
    <property type="component" value="Unassembled WGS sequence"/>
</dbReference>
<organism evidence="1 2">
    <name type="scientific">Artomyces pyxidatus</name>
    <dbReference type="NCBI Taxonomy" id="48021"/>
    <lineage>
        <taxon>Eukaryota</taxon>
        <taxon>Fungi</taxon>
        <taxon>Dikarya</taxon>
        <taxon>Basidiomycota</taxon>
        <taxon>Agaricomycotina</taxon>
        <taxon>Agaricomycetes</taxon>
        <taxon>Russulales</taxon>
        <taxon>Auriscalpiaceae</taxon>
        <taxon>Artomyces</taxon>
    </lineage>
</organism>
<reference evidence="1" key="1">
    <citation type="submission" date="2021-03" db="EMBL/GenBank/DDBJ databases">
        <authorList>
            <consortium name="DOE Joint Genome Institute"/>
            <person name="Ahrendt S."/>
            <person name="Looney B.P."/>
            <person name="Miyauchi S."/>
            <person name="Morin E."/>
            <person name="Drula E."/>
            <person name="Courty P.E."/>
            <person name="Chicoki N."/>
            <person name="Fauchery L."/>
            <person name="Kohler A."/>
            <person name="Kuo A."/>
            <person name="Labutti K."/>
            <person name="Pangilinan J."/>
            <person name="Lipzen A."/>
            <person name="Riley R."/>
            <person name="Andreopoulos W."/>
            <person name="He G."/>
            <person name="Johnson J."/>
            <person name="Barry K.W."/>
            <person name="Grigoriev I.V."/>
            <person name="Nagy L."/>
            <person name="Hibbett D."/>
            <person name="Henrissat B."/>
            <person name="Matheny P.B."/>
            <person name="Labbe J."/>
            <person name="Martin F."/>
        </authorList>
    </citation>
    <scope>NUCLEOTIDE SEQUENCE</scope>
    <source>
        <strain evidence="1">HHB10654</strain>
    </source>
</reference>
<accession>A0ACB8TIZ0</accession>
<evidence type="ECO:0000313" key="2">
    <source>
        <dbReference type="Proteomes" id="UP000814140"/>
    </source>
</evidence>
<evidence type="ECO:0000313" key="1">
    <source>
        <dbReference type="EMBL" id="KAI0068418.1"/>
    </source>
</evidence>
<reference evidence="1" key="2">
    <citation type="journal article" date="2022" name="New Phytol.">
        <title>Evolutionary transition to the ectomycorrhizal habit in the genomes of a hyperdiverse lineage of mushroom-forming fungi.</title>
        <authorList>
            <person name="Looney B."/>
            <person name="Miyauchi S."/>
            <person name="Morin E."/>
            <person name="Drula E."/>
            <person name="Courty P.E."/>
            <person name="Kohler A."/>
            <person name="Kuo A."/>
            <person name="LaButti K."/>
            <person name="Pangilinan J."/>
            <person name="Lipzen A."/>
            <person name="Riley R."/>
            <person name="Andreopoulos W."/>
            <person name="He G."/>
            <person name="Johnson J."/>
            <person name="Nolan M."/>
            <person name="Tritt A."/>
            <person name="Barry K.W."/>
            <person name="Grigoriev I.V."/>
            <person name="Nagy L.G."/>
            <person name="Hibbett D."/>
            <person name="Henrissat B."/>
            <person name="Matheny P.B."/>
            <person name="Labbe J."/>
            <person name="Martin F.M."/>
        </authorList>
    </citation>
    <scope>NUCLEOTIDE SEQUENCE</scope>
    <source>
        <strain evidence="1">HHB10654</strain>
    </source>
</reference>